<keyword evidence="3 5" id="KW-1133">Transmembrane helix</keyword>
<evidence type="ECO:0000313" key="7">
    <source>
        <dbReference type="EMBL" id="MCO6394533.1"/>
    </source>
</evidence>
<evidence type="ECO:0000313" key="8">
    <source>
        <dbReference type="Proteomes" id="UP001205920"/>
    </source>
</evidence>
<dbReference type="GO" id="GO:0005886">
    <property type="term" value="C:plasma membrane"/>
    <property type="evidence" value="ECO:0007669"/>
    <property type="project" value="UniProtKB-SubCell"/>
</dbReference>
<keyword evidence="2 5" id="KW-0812">Transmembrane</keyword>
<dbReference type="AlphaFoldDB" id="A0AAW5HSS8"/>
<dbReference type="InterPro" id="IPR020846">
    <property type="entry name" value="MFS_dom"/>
</dbReference>
<dbReference type="PANTHER" id="PTHR23508:SF10">
    <property type="entry name" value="CARBOXYLIC ACID TRANSPORTER PROTEIN HOMOLOG"/>
    <property type="match status" value="1"/>
</dbReference>
<feature type="transmembrane region" description="Helical" evidence="5">
    <location>
        <begin position="285"/>
        <end position="306"/>
    </location>
</feature>
<dbReference type="PANTHER" id="PTHR23508">
    <property type="entry name" value="CARBOXYLIC ACID TRANSPORTER PROTEIN HOMOLOG"/>
    <property type="match status" value="1"/>
</dbReference>
<feature type="transmembrane region" description="Helical" evidence="5">
    <location>
        <begin position="171"/>
        <end position="193"/>
    </location>
</feature>
<dbReference type="EMBL" id="JAEUWV010000006">
    <property type="protein sequence ID" value="MCO6394533.1"/>
    <property type="molecule type" value="Genomic_DNA"/>
</dbReference>
<keyword evidence="4 5" id="KW-0472">Membrane</keyword>
<feature type="transmembrane region" description="Helical" evidence="5">
    <location>
        <begin position="144"/>
        <end position="165"/>
    </location>
</feature>
<protein>
    <submittedName>
        <fullName evidence="7">MFS transporter</fullName>
    </submittedName>
</protein>
<feature type="transmembrane region" description="Helical" evidence="5">
    <location>
        <begin position="110"/>
        <end position="132"/>
    </location>
</feature>
<dbReference type="InterPro" id="IPR011701">
    <property type="entry name" value="MFS"/>
</dbReference>
<dbReference type="InterPro" id="IPR036259">
    <property type="entry name" value="MFS_trans_sf"/>
</dbReference>
<evidence type="ECO:0000256" key="2">
    <source>
        <dbReference type="ARBA" id="ARBA00022692"/>
    </source>
</evidence>
<feature type="transmembrane region" description="Helical" evidence="5">
    <location>
        <begin position="404"/>
        <end position="423"/>
    </location>
</feature>
<dbReference type="PROSITE" id="PS00217">
    <property type="entry name" value="SUGAR_TRANSPORT_2"/>
    <property type="match status" value="1"/>
</dbReference>
<feature type="transmembrane region" description="Helical" evidence="5">
    <location>
        <begin position="337"/>
        <end position="360"/>
    </location>
</feature>
<name>A0AAW5HSS8_9CORY</name>
<evidence type="ECO:0000256" key="5">
    <source>
        <dbReference type="SAM" id="Phobius"/>
    </source>
</evidence>
<dbReference type="InterPro" id="IPR005829">
    <property type="entry name" value="Sugar_transporter_CS"/>
</dbReference>
<sequence length="442" mass="45173">MDIRTSINTRPMSPYQWLIIAVITYLNALDGYDLVATAFAAPHLAEEFAIGSSLLGWVLSAALLGVGVGAAVFGPAGDRWGRRNVILVALLIDTVGLLLSGFAGSTAAFIAWRFVTGVGVGGVLACVTVLVSEYSNDRFRGLAMAVYASGYGVGATLCGVLASKVVESHGWHWIFFVGAALSAVALVLATALLPESVDVLASRGDAARVERIARRIGHGGAVVPAQTSAPASASGALRAIVSPVWLSTTVRIWIAFSLISFGFAFANSWTPKLLNELGLSAQQGIFGGIMIAFGGTIGSLIFGVITTRVDARVLLIAFAIGGAGALVAFIFSAGASFVAFPLGVLVGMLLNACVTGMYTVTPASYPTHLRATGVGVALAVGRVGSVCGPLLIGYLAEAGLGPRGLYIVAAGVFVLSAVALVGLRAPSAKPVVVKTPAEVLQA</sequence>
<feature type="transmembrane region" description="Helical" evidence="5">
    <location>
        <begin position="244"/>
        <end position="265"/>
    </location>
</feature>
<comment type="subcellular location">
    <subcellularLocation>
        <location evidence="1">Cell membrane</location>
        <topology evidence="1">Multi-pass membrane protein</topology>
    </subcellularLocation>
</comment>
<dbReference type="GO" id="GO:0046943">
    <property type="term" value="F:carboxylic acid transmembrane transporter activity"/>
    <property type="evidence" value="ECO:0007669"/>
    <property type="project" value="TreeGrafter"/>
</dbReference>
<keyword evidence="8" id="KW-1185">Reference proteome</keyword>
<dbReference type="Pfam" id="PF07690">
    <property type="entry name" value="MFS_1"/>
    <property type="match status" value="1"/>
</dbReference>
<accession>A0AAW5HSS8</accession>
<dbReference type="PROSITE" id="PS50850">
    <property type="entry name" value="MFS"/>
    <property type="match status" value="1"/>
</dbReference>
<feature type="transmembrane region" description="Helical" evidence="5">
    <location>
        <begin position="12"/>
        <end position="28"/>
    </location>
</feature>
<feature type="transmembrane region" description="Helical" evidence="5">
    <location>
        <begin position="85"/>
        <end position="104"/>
    </location>
</feature>
<gene>
    <name evidence="7" type="ORF">JMN37_06035</name>
</gene>
<feature type="transmembrane region" description="Helical" evidence="5">
    <location>
        <begin position="48"/>
        <end position="73"/>
    </location>
</feature>
<dbReference type="RefSeq" id="WP_252931356.1">
    <property type="nucleotide sequence ID" value="NZ_JAEUWV010000006.1"/>
</dbReference>
<evidence type="ECO:0000256" key="1">
    <source>
        <dbReference type="ARBA" id="ARBA00004651"/>
    </source>
</evidence>
<feature type="transmembrane region" description="Helical" evidence="5">
    <location>
        <begin position="372"/>
        <end position="392"/>
    </location>
</feature>
<feature type="transmembrane region" description="Helical" evidence="5">
    <location>
        <begin position="313"/>
        <end position="331"/>
    </location>
</feature>
<dbReference type="Proteomes" id="UP001205920">
    <property type="component" value="Unassembled WGS sequence"/>
</dbReference>
<comment type="caution">
    <text evidence="7">The sequence shown here is derived from an EMBL/GenBank/DDBJ whole genome shotgun (WGS) entry which is preliminary data.</text>
</comment>
<dbReference type="Gene3D" id="1.20.1250.20">
    <property type="entry name" value="MFS general substrate transporter like domains"/>
    <property type="match status" value="1"/>
</dbReference>
<dbReference type="SUPFAM" id="SSF103473">
    <property type="entry name" value="MFS general substrate transporter"/>
    <property type="match status" value="1"/>
</dbReference>
<reference evidence="7 8" key="1">
    <citation type="submission" date="2021-01" db="EMBL/GenBank/DDBJ databases">
        <title>Identification and Characterization of Corynebacterium sp.</title>
        <authorList>
            <person name="Luo Q."/>
            <person name="Qu P."/>
            <person name="Chen Q."/>
        </authorList>
    </citation>
    <scope>NUCLEOTIDE SEQUENCE [LARGE SCALE GENOMIC DNA]</scope>
    <source>
        <strain evidence="7 8">MC-18</strain>
    </source>
</reference>
<organism evidence="7 8">
    <name type="scientific">Corynebacterium lipophilum</name>
    <dbReference type="NCBI Taxonomy" id="2804918"/>
    <lineage>
        <taxon>Bacteria</taxon>
        <taxon>Bacillati</taxon>
        <taxon>Actinomycetota</taxon>
        <taxon>Actinomycetes</taxon>
        <taxon>Mycobacteriales</taxon>
        <taxon>Corynebacteriaceae</taxon>
        <taxon>Corynebacterium</taxon>
    </lineage>
</organism>
<evidence type="ECO:0000256" key="4">
    <source>
        <dbReference type="ARBA" id="ARBA00023136"/>
    </source>
</evidence>
<proteinExistence type="predicted"/>
<evidence type="ECO:0000256" key="3">
    <source>
        <dbReference type="ARBA" id="ARBA00022989"/>
    </source>
</evidence>
<feature type="domain" description="Major facilitator superfamily (MFS) profile" evidence="6">
    <location>
        <begin position="19"/>
        <end position="428"/>
    </location>
</feature>
<evidence type="ECO:0000259" key="6">
    <source>
        <dbReference type="PROSITE" id="PS50850"/>
    </source>
</evidence>